<accession>A0A6A3N1K6</accession>
<dbReference type="EMBL" id="QXFU01000294">
    <property type="protein sequence ID" value="KAE9037552.1"/>
    <property type="molecule type" value="Genomic_DNA"/>
</dbReference>
<dbReference type="Proteomes" id="UP000435112">
    <property type="component" value="Unassembled WGS sequence"/>
</dbReference>
<dbReference type="AlphaFoldDB" id="A0A6A3N1K6"/>
<proteinExistence type="predicted"/>
<comment type="caution">
    <text evidence="1">The sequence shown here is derived from an EMBL/GenBank/DDBJ whole genome shotgun (WGS) entry which is preliminary data.</text>
</comment>
<sequence>MAAWSSPRSSSARAPLPAVINVGANSRLAFFLGLGMKTPIAPSGAATGYYRTNDKYRRDRQDAARVLSQEEAEAIVIALPSATKVLRSRGKRAVTKQYKYHSGSVYAHPRVEHDDGGRRPRRVGQLSVAGETWKELGEHQNVLPPVDYVEGFTGVVSKVLDVWMFRMKTQYGQNMEVNALIVEGATTVLGC</sequence>
<evidence type="ECO:0000313" key="2">
    <source>
        <dbReference type="Proteomes" id="UP000435112"/>
    </source>
</evidence>
<gene>
    <name evidence="1" type="ORF">PR002_g6509</name>
</gene>
<protein>
    <submittedName>
        <fullName evidence="1">Uncharacterized protein</fullName>
    </submittedName>
</protein>
<evidence type="ECO:0000313" key="1">
    <source>
        <dbReference type="EMBL" id="KAE9037552.1"/>
    </source>
</evidence>
<reference evidence="1 2" key="1">
    <citation type="submission" date="2018-09" db="EMBL/GenBank/DDBJ databases">
        <title>Genomic investigation of the strawberry pathogen Phytophthora fragariae indicates pathogenicity is determined by transcriptional variation in three key races.</title>
        <authorList>
            <person name="Adams T.M."/>
            <person name="Armitage A.D."/>
            <person name="Sobczyk M.K."/>
            <person name="Bates H.J."/>
            <person name="Dunwell J.M."/>
            <person name="Nellist C.F."/>
            <person name="Harrison R.J."/>
        </authorList>
    </citation>
    <scope>NUCLEOTIDE SEQUENCE [LARGE SCALE GENOMIC DNA]</scope>
    <source>
        <strain evidence="1 2">SCRP324</strain>
    </source>
</reference>
<organism evidence="1 2">
    <name type="scientific">Phytophthora rubi</name>
    <dbReference type="NCBI Taxonomy" id="129364"/>
    <lineage>
        <taxon>Eukaryota</taxon>
        <taxon>Sar</taxon>
        <taxon>Stramenopiles</taxon>
        <taxon>Oomycota</taxon>
        <taxon>Peronosporomycetes</taxon>
        <taxon>Peronosporales</taxon>
        <taxon>Peronosporaceae</taxon>
        <taxon>Phytophthora</taxon>
    </lineage>
</organism>
<name>A0A6A3N1K6_9STRA</name>
<dbReference type="OrthoDB" id="117261at2759"/>